<feature type="region of interest" description="Disordered" evidence="5">
    <location>
        <begin position="1733"/>
        <end position="1755"/>
    </location>
</feature>
<dbReference type="GO" id="GO:0045324">
    <property type="term" value="P:late endosome to vacuole transport"/>
    <property type="evidence" value="ECO:0007669"/>
    <property type="project" value="UniProtKB-UniRule"/>
</dbReference>
<dbReference type="InterPro" id="IPR056748">
    <property type="entry name" value="VPS13-like_C"/>
</dbReference>
<evidence type="ECO:0000259" key="8">
    <source>
        <dbReference type="Pfam" id="PF25036"/>
    </source>
</evidence>
<dbReference type="GO" id="GO:0045053">
    <property type="term" value="P:protein retention in Golgi apparatus"/>
    <property type="evidence" value="ECO:0007669"/>
    <property type="project" value="UniProtKB-UniRule"/>
</dbReference>
<gene>
    <name evidence="10" type="ORF">C1645_875818</name>
</gene>
<dbReference type="PIRSF" id="PIRSF037235">
    <property type="entry name" value="VPS13_fungi"/>
    <property type="match status" value="1"/>
</dbReference>
<feature type="compositionally biased region" description="Low complexity" evidence="5">
    <location>
        <begin position="1577"/>
        <end position="1596"/>
    </location>
</feature>
<reference evidence="10 11" key="1">
    <citation type="submission" date="2018-06" db="EMBL/GenBank/DDBJ databases">
        <title>Comparative genomics reveals the genomic features of Rhizophagus irregularis, R. cerebriforme, R. diaphanum and Gigaspora rosea, and their symbiotic lifestyle signature.</title>
        <authorList>
            <person name="Morin E."/>
            <person name="San Clemente H."/>
            <person name="Chen E.C.H."/>
            <person name="De La Providencia I."/>
            <person name="Hainaut M."/>
            <person name="Kuo A."/>
            <person name="Kohler A."/>
            <person name="Murat C."/>
            <person name="Tang N."/>
            <person name="Roy S."/>
            <person name="Loubradou J."/>
            <person name="Henrissat B."/>
            <person name="Grigoriev I.V."/>
            <person name="Corradi N."/>
            <person name="Roux C."/>
            <person name="Martin F.M."/>
        </authorList>
    </citation>
    <scope>NUCLEOTIDE SEQUENCE [LARGE SCALE GENOMIC DNA]</scope>
    <source>
        <strain evidence="10 11">DAOM 227022</strain>
    </source>
</reference>
<evidence type="ECO:0000256" key="4">
    <source>
        <dbReference type="PIRNR" id="PIRNR037235"/>
    </source>
</evidence>
<keyword evidence="11" id="KW-1185">Reference proteome</keyword>
<evidence type="ECO:0000256" key="2">
    <source>
        <dbReference type="ARBA" id="ARBA00022448"/>
    </source>
</evidence>
<evidence type="ECO:0000313" key="11">
    <source>
        <dbReference type="Proteomes" id="UP000265703"/>
    </source>
</evidence>
<feature type="domain" description="Chorein N-terminal" evidence="6">
    <location>
        <begin position="1"/>
        <end position="843"/>
    </location>
</feature>
<dbReference type="STRING" id="658196.A0A397T1X4"/>
<dbReference type="Pfam" id="PF25036">
    <property type="entry name" value="VPS13_VAB"/>
    <property type="match status" value="1"/>
</dbReference>
<dbReference type="PANTHER" id="PTHR16166:SF93">
    <property type="entry name" value="INTERMEMBRANE LIPID TRANSFER PROTEIN VPS13"/>
    <property type="match status" value="1"/>
</dbReference>
<organism evidence="10 11">
    <name type="scientific">Glomus cerebriforme</name>
    <dbReference type="NCBI Taxonomy" id="658196"/>
    <lineage>
        <taxon>Eukaryota</taxon>
        <taxon>Fungi</taxon>
        <taxon>Fungi incertae sedis</taxon>
        <taxon>Mucoromycota</taxon>
        <taxon>Glomeromycotina</taxon>
        <taxon>Glomeromycetes</taxon>
        <taxon>Glomerales</taxon>
        <taxon>Glomeraceae</taxon>
        <taxon>Glomus</taxon>
    </lineage>
</organism>
<dbReference type="EMBL" id="QKYT01000168">
    <property type="protein sequence ID" value="RIA90896.1"/>
    <property type="molecule type" value="Genomic_DNA"/>
</dbReference>
<dbReference type="PANTHER" id="PTHR16166">
    <property type="entry name" value="VACUOLAR PROTEIN SORTING-ASSOCIATED PROTEIN VPS13"/>
    <property type="match status" value="1"/>
</dbReference>
<dbReference type="InterPro" id="IPR017148">
    <property type="entry name" value="VPS13_fungi"/>
</dbReference>
<dbReference type="InterPro" id="IPR026854">
    <property type="entry name" value="VPS13_N"/>
</dbReference>
<evidence type="ECO:0000259" key="9">
    <source>
        <dbReference type="Pfam" id="PF25037"/>
    </source>
</evidence>
<comment type="caution">
    <text evidence="10">The sequence shown here is derived from an EMBL/GenBank/DDBJ whole genome shotgun (WGS) entry which is preliminary data.</text>
</comment>
<dbReference type="InterPro" id="IPR026847">
    <property type="entry name" value="VPS13"/>
</dbReference>
<dbReference type="Pfam" id="PF25033">
    <property type="entry name" value="VPS13_M"/>
    <property type="match status" value="1"/>
</dbReference>
<dbReference type="GO" id="GO:0006869">
    <property type="term" value="P:lipid transport"/>
    <property type="evidence" value="ECO:0007669"/>
    <property type="project" value="UniProtKB-KW"/>
</dbReference>
<name>A0A397T1X4_9GLOM</name>
<dbReference type="Pfam" id="PF12624">
    <property type="entry name" value="VPS13_N"/>
    <property type="match status" value="1"/>
</dbReference>
<evidence type="ECO:0000256" key="5">
    <source>
        <dbReference type="SAM" id="MobiDB-lite"/>
    </source>
</evidence>
<feature type="compositionally biased region" description="Basic and acidic residues" evidence="5">
    <location>
        <begin position="1742"/>
        <end position="1755"/>
    </location>
</feature>
<dbReference type="InterPro" id="IPR009543">
    <property type="entry name" value="VPS13_VAB"/>
</dbReference>
<dbReference type="Pfam" id="PF25037">
    <property type="entry name" value="VPS13_C"/>
    <property type="match status" value="1"/>
</dbReference>
<dbReference type="InterPro" id="IPR056747">
    <property type="entry name" value="VPS13-like_M"/>
</dbReference>
<evidence type="ECO:0000256" key="1">
    <source>
        <dbReference type="ARBA" id="ARBA00006545"/>
    </source>
</evidence>
<feature type="domain" description="Intermembrane lipid transfer protein VPS13-like C-terminal" evidence="9">
    <location>
        <begin position="3058"/>
        <end position="3163"/>
    </location>
</feature>
<evidence type="ECO:0000259" key="6">
    <source>
        <dbReference type="Pfam" id="PF12624"/>
    </source>
</evidence>
<dbReference type="GO" id="GO:0007005">
    <property type="term" value="P:mitochondrion organization"/>
    <property type="evidence" value="ECO:0007669"/>
    <property type="project" value="TreeGrafter"/>
</dbReference>
<accession>A0A397T1X4</accession>
<keyword evidence="4" id="KW-0333">Golgi apparatus</keyword>
<feature type="domain" description="VPS13-like middle region" evidence="7">
    <location>
        <begin position="1144"/>
        <end position="1907"/>
    </location>
</feature>
<feature type="compositionally biased region" description="Low complexity" evidence="5">
    <location>
        <begin position="1080"/>
        <end position="1097"/>
    </location>
</feature>
<protein>
    <recommendedName>
        <fullName evidence="4">Vacuolar protein sorting-associated protein</fullName>
    </recommendedName>
</protein>
<keyword evidence="2 4" id="KW-0813">Transport</keyword>
<keyword evidence="3 4" id="KW-0445">Lipid transport</keyword>
<evidence type="ECO:0000259" key="7">
    <source>
        <dbReference type="Pfam" id="PF25033"/>
    </source>
</evidence>
<feature type="region of interest" description="Disordered" evidence="5">
    <location>
        <begin position="1080"/>
        <end position="1114"/>
    </location>
</feature>
<comment type="similarity">
    <text evidence="1 4">Belongs to the VPS13 family.</text>
</comment>
<dbReference type="GO" id="GO:0005794">
    <property type="term" value="C:Golgi apparatus"/>
    <property type="evidence" value="ECO:0007669"/>
    <property type="project" value="UniProtKB-UniRule"/>
</dbReference>
<feature type="region of interest" description="Disordered" evidence="5">
    <location>
        <begin position="1399"/>
        <end position="1430"/>
    </location>
</feature>
<dbReference type="GO" id="GO:0006623">
    <property type="term" value="P:protein targeting to vacuole"/>
    <property type="evidence" value="ECO:0007669"/>
    <property type="project" value="TreeGrafter"/>
</dbReference>
<sequence>MLESLVANVLNRFLGAYVSNLEVNQLNIAIWRGDVVLRNLQLKKEALDKFNLPIDVLEGYLGELTLNIPWSNLKNSPVKVFINNVYLLAVPKAESEYDPKEDEIRAQQLKQEKLTNAELLNTQMPESTEDDQKNQSFINQLVTKVVDNLQITIKNIHIRYEDKLSDPGHPFAVGLTLSEFSAVSTDSDWKPTFIEGETSTIHKLITLGSLAMYWNTDSRSLAGHANEAVKIFNSLIASENNIPSEHQYILKPVSGTGRIILNKHFDINNPKTTATLLFDELGFVLDDEQYRDALLMVDLFHFYLRQQQYRKFRPPSDVTPKKDPRAWFRFAGECILSEIRDRNRKFTWEYFAERRDDRHSYVKLYKDKQLERISPEDQNALDTLERKLSYEDIRFYRSIAKSQLRKEKALIAKKQKEQQSLQRSVGGNGGGGWLSGWWWGGSQSDAGEGESILTEEQRQELYQAIDYDESTAVQSAVDFPKEWTKLSLKTKLKTGSFALKKDPHGKNANILSVRFDTVTANFLQRPESFQAETALGSLTVYDGSTEGTLYPQIVRVKDYSTEASQKDLTRNNRASDIGYDESHDNPFFQLVFEQNPLDGRADNGISMKMGHLEIIYNVNAVEAVIDFFKPPDQQLESISALIEAAGDTLEGIKAQTRAGLEYALEEHKTIDVKIDMNAPIFIVPESCTKSDAQVIVLDSGHISVESNLVDKKLIAEIQSKASKSYDENDYEKLESLMYDRFTVQLSSTQLLVGQSVERCLAQIRDSEVNYDLHVIDRINMQFNVEMSIVRHASNLTKFRVTGHLPLLKANFSDRKYKIIMNIIEKITPASTNESTENVQFPSDKFSFNEIVEEALKDKSKGKKPVLSKNMANKALAWKQRDNIAEKLGLKTPQDLVVDSASEGEENDEVHEDKPEEFFDAQDTDDSNNAKVSQRIFEFVFRVDQFTATLKKADPDPHKPEVVLVDMVLKHFGLNYVLRPFDMSAEVVLKSLSIEDKISVNASVFKHLASSEGYGNAQSEDSKDLVHIKYYKVNPKSPEYMSKFEGIDQGVDIELSTINVIITRVSILELYTFILDTFTAPPTSTPTQTPQTTDIQPDTDSEVIPKPRTPQSKPSTIRVKAKLNSIRFILNNDGVRLATGLLSRADVAVHLSQNTIRVGARLGNFSLSDDMAGEDRPESLRQLLTIQGEDLAVFKYETFDEKMPGFPGYNSSVYLRTGSARLIFLEQPIGLLLEFGSKFAQMKGLYDSARNAAVQQATQLQESVSKFHFDIVVRAPIILFTNDAKSKDCVIANLGVFSASNEFISNEPGKGELTQIKAVLQKIKVTSEFVFSDGNKQVLQIIDDVDINFKISYSEHIKGSVRPDMEIVGEMSDVKMSLTEKQYKYLFDLSNTIPRAFSTSKSTNEITSGSSTSPSQYPKSSNATVATSSPNKDEEVVKPWVTIDLKFDINQIYLEIFSGDGSQTKSLSDTSLSKFCLNQTKIKYKMSSDSSMEAELSLQSATLNDTRTNVQNVYREILPAVNKETAQFLVNVSISGGTERNIVAIVTVDSPRIILTLDHLFATRNYFMSVFETSNTKQVSQSQQESSSSRSLKSSQSNAPPLPSRPTTAQPQVTTSLNYRVNVAYAEIILLANPHLANTEAIVLSANQIVVTQQQVLALTVEKIGMFLCRMDKRSDSLLRFIDNFNFAMTLDTRTNRPGLQLTDINVDIGSLVLRLSYRDVLLITSIVNKVSELSSQSTAPPPEKETKPGSEIDKLDSTLSKNFNYDSLTAAKKDDNSKRSPSVLQTLMMTRETLKATFHGTRLVVIGDEHNIPMIDASANRFSVNVTDWSSQMSVDATVSTYINYFNLTNSHWEPLVEPWQYSLHASKNLNPESMVIDISSQKRLEINITHIFLETMLTTLSIVNNESEHVLSTVRSSRTPYKLRNRTGYNMHVWSVSSDDATDTEIVKMVDGQDLNWKFDDWRKMRETISFSKNMLGIQFEGAIWECIKEIPVDREAETLYILRPKINKVTHRLVVDVKLIDNIKVVTFRSVLVIENRTLLTIEMLIVDEHGKDIGNVYQIAPGEDCPVPIEHAYNNRLKIRPEGGFGYNWSVESLYWQDFIKRNPIKSITCQSIQDDVPFRFQVFARYKKNDPLVKEYPCMAIRLSAPIQVENLLPYDFTFRIVDKTTNQNWPDNFLRKGAVTSLHLIELNHLLLLNVDVQDSGYNISEFSIISSPNSEYSVENTLTLTDSEGLKLTLRIHYTEIPDSGGAFKFSIYSPYVMINKTGLDMIFKSKSFLASAKIAAGQGSLSKKKNLVAPYMFSYPSDELRNRALLKVGDSDWSGPLSFEAVGTFMEISIPSATKPEEIHMGVSIREGHQKYKLTKIVTFTPRFILKNNLNEDINFREPESTNVITVKSKDRAPLHFLKKGNVKQLMLCYPGLNKPWSAPVNIDELGRVHVKLGKSDEVTDLVRTEILLEDATVFVILNKEEGKWPYRIENYSDVDVAFYQQDLNRRDFFGSNTSQSNVNVKKYSLPSGNALPYSWDFPAQKEKRLILNVNNVERVVNIQEIGSLMPFKYPIEGGYRVLAIEVAADGPTQVLLLSNYNQSESIFRPRAPSISSVSKDDSNTGREAFEVIDVDTVTTLSFQIRLEGIGISVINKRMQELVYASMRGLEFKYNDSTLYQSVNFLIKWLQIDNQLYGGLYPIILYPTVIPKDAKETDIHPAFHASLIKAKDESHGVIYFKYFSLLLQEMTFEIDEDFLFALLEFTKLKSPSNYEEKEVQLIDGTLDIPEPKSTEGDNQWYFEVLHIHPMKINISFVRTERINVENKPPPRNPIMFFFNVLTMAIGNINDAPIKLNALAMENARVSLPVLINRINRHYGEAFIYQVHKIVGSADFLGNPVGLFNNISSGVVDIFYEPYQGFVLNRPQDLGIGLARGATSFFKKTVYGFSDSFSKVTGSIGKGLSAATLDKTYQDRRRISQFRNRPKHALYGVTQGVNSLATSITSGFEGVVRKPIEGAEREGATGLLKGVGKGLVGFVTKPVVGVFDFASNVTEGIRNTTTVFDENDIAPVRLPRYVGRDGILKPYEQREALGQSWLKGLENGKYFNEEYIAHLDLQGDERVVLLTRTRIMLVKSKRLKVEWEVLFSDLQTITLQPHGILLNLKRNNPGPFIPIPDPESKSWFERKIEMVINQYNAEKKALE</sequence>
<proteinExistence type="inferred from homology"/>
<feature type="domain" description="Vacuolar protein sorting-associated protein 13 VPS13 adaptor binding" evidence="8">
    <location>
        <begin position="1962"/>
        <end position="2533"/>
    </location>
</feature>
<feature type="region of interest" description="Disordered" evidence="5">
    <location>
        <begin position="1577"/>
        <end position="1612"/>
    </location>
</feature>
<evidence type="ECO:0000256" key="3">
    <source>
        <dbReference type="ARBA" id="ARBA00023055"/>
    </source>
</evidence>
<dbReference type="OrthoDB" id="428159at2759"/>
<dbReference type="Proteomes" id="UP000265703">
    <property type="component" value="Unassembled WGS sequence"/>
</dbReference>
<comment type="function">
    <text evidence="4">Mediates the transfer of lipids between membranes at organelle contact sites. May play a role in mitochondrial lipid homeostasis.</text>
</comment>
<evidence type="ECO:0000313" key="10">
    <source>
        <dbReference type="EMBL" id="RIA90896.1"/>
    </source>
</evidence>
<feature type="compositionally biased region" description="Low complexity" evidence="5">
    <location>
        <begin position="1406"/>
        <end position="1420"/>
    </location>
</feature>